<name>A0A1X1G3G2_STROR</name>
<dbReference type="InterPro" id="IPR010024">
    <property type="entry name" value="CHP16711"/>
</dbReference>
<organism evidence="2 3">
    <name type="scientific">Streptococcus oralis subsp. tigurinus</name>
    <dbReference type="NCBI Taxonomy" id="1077464"/>
    <lineage>
        <taxon>Bacteria</taxon>
        <taxon>Bacillati</taxon>
        <taxon>Bacillota</taxon>
        <taxon>Bacilli</taxon>
        <taxon>Lactobacillales</taxon>
        <taxon>Streptococcaceae</taxon>
        <taxon>Streptococcus</taxon>
    </lineage>
</organism>
<feature type="domain" description="YopX protein" evidence="1">
    <location>
        <begin position="4"/>
        <end position="137"/>
    </location>
</feature>
<evidence type="ECO:0000313" key="2">
    <source>
        <dbReference type="EMBL" id="ORO41273.1"/>
    </source>
</evidence>
<evidence type="ECO:0000259" key="1">
    <source>
        <dbReference type="Pfam" id="PF09643"/>
    </source>
</evidence>
<comment type="caution">
    <text evidence="2">The sequence shown here is derived from an EMBL/GenBank/DDBJ whole genome shotgun (WGS) entry which is preliminary data.</text>
</comment>
<accession>A0A1X1G3G2</accession>
<evidence type="ECO:0000313" key="3">
    <source>
        <dbReference type="Proteomes" id="UP000193633"/>
    </source>
</evidence>
<dbReference type="Gene3D" id="2.30.30.290">
    <property type="entry name" value="YopX-like domains"/>
    <property type="match status" value="1"/>
</dbReference>
<protein>
    <recommendedName>
        <fullName evidence="1">YopX protein domain-containing protein</fullName>
    </recommendedName>
</protein>
<dbReference type="InterPro" id="IPR023385">
    <property type="entry name" value="YopX-like_C"/>
</dbReference>
<reference evidence="2 3" key="1">
    <citation type="journal article" date="2016" name="Eur. J. Clin. Microbiol. Infect. Dis.">
        <title>Whole genome sequencing as a tool for phylogenetic analysis of clinical strains of Mitis group streptococci.</title>
        <authorList>
            <person name="Rasmussen L.H."/>
            <person name="Dargis R."/>
            <person name="Hojholt K."/>
            <person name="Christensen J.J."/>
            <person name="Skovgaard O."/>
            <person name="Justesen U.S."/>
            <person name="Rosenvinge F.S."/>
            <person name="Moser C."/>
            <person name="Lukjancenko O."/>
            <person name="Rasmussen S."/>
            <person name="Nielsen X.C."/>
        </authorList>
    </citation>
    <scope>NUCLEOTIDE SEQUENCE [LARGE SCALE GENOMIC DNA]</scope>
    <source>
        <strain evidence="2 3">OD_339823_10</strain>
    </source>
</reference>
<dbReference type="RefSeq" id="WP_084851372.1">
    <property type="nucleotide sequence ID" value="NZ_NCUD01000040.1"/>
</dbReference>
<proteinExistence type="predicted"/>
<sequence>MRPKFRAWDIHGQKMFTNDELIIWNNNVYANDSKKLSCDYLKGWSIDEEYLMQSTGLFDKKGVEIFEGDVISTYTDNIVIKRDNLLGFYVEYAEYVEVDEKRNYFAETVDIEYLDLFAKDFGVAVEVLGNIYENAEMVREVK</sequence>
<gene>
    <name evidence="2" type="ORF">B7728_02155</name>
</gene>
<dbReference type="Proteomes" id="UP000193633">
    <property type="component" value="Unassembled WGS sequence"/>
</dbReference>
<dbReference type="EMBL" id="NCUD01000040">
    <property type="protein sequence ID" value="ORO41273.1"/>
    <property type="molecule type" value="Genomic_DNA"/>
</dbReference>
<dbReference type="Pfam" id="PF09643">
    <property type="entry name" value="YopX"/>
    <property type="match status" value="1"/>
</dbReference>
<dbReference type="InterPro" id="IPR019096">
    <property type="entry name" value="YopX_protein"/>
</dbReference>
<dbReference type="NCBIfam" id="TIGR01671">
    <property type="entry name" value="phage_TIGR01671"/>
    <property type="match status" value="1"/>
</dbReference>
<dbReference type="SUPFAM" id="SSF159006">
    <property type="entry name" value="YopX-like"/>
    <property type="match status" value="1"/>
</dbReference>
<dbReference type="AlphaFoldDB" id="A0A1X1G3G2"/>